<proteinExistence type="predicted"/>
<dbReference type="EMBL" id="CM051401">
    <property type="protein sequence ID" value="KAJ4712182.1"/>
    <property type="molecule type" value="Genomic_DNA"/>
</dbReference>
<organism evidence="1 2">
    <name type="scientific">Melia azedarach</name>
    <name type="common">Chinaberry tree</name>
    <dbReference type="NCBI Taxonomy" id="155640"/>
    <lineage>
        <taxon>Eukaryota</taxon>
        <taxon>Viridiplantae</taxon>
        <taxon>Streptophyta</taxon>
        <taxon>Embryophyta</taxon>
        <taxon>Tracheophyta</taxon>
        <taxon>Spermatophyta</taxon>
        <taxon>Magnoliopsida</taxon>
        <taxon>eudicotyledons</taxon>
        <taxon>Gunneridae</taxon>
        <taxon>Pentapetalae</taxon>
        <taxon>rosids</taxon>
        <taxon>malvids</taxon>
        <taxon>Sapindales</taxon>
        <taxon>Meliaceae</taxon>
        <taxon>Melia</taxon>
    </lineage>
</organism>
<comment type="caution">
    <text evidence="1">The sequence shown here is derived from an EMBL/GenBank/DDBJ whole genome shotgun (WGS) entry which is preliminary data.</text>
</comment>
<name>A0ACC1XMS0_MELAZ</name>
<protein>
    <submittedName>
        <fullName evidence="1">Protein NRT1/ PTR FAMILY 2.11-like</fullName>
    </submittedName>
</protein>
<sequence length="608" mass="67561">MEKNQKETMDQKQNGTFELEKQDQNGTMEQDEKAVGNFVQEPKINYRGWKAMPFIIGNETFEKLGAIGTLANLLIYLTSVFNMKNITAATLINIFNGTTNFGTMVGAYLCDTYFGRYKTLGFATITSFLGLQVIQLTAAMPSLHPPHCASESSTCKGPTAGQMAFLLSGFGLMIIGAGGVRPCNLAFGADQFNPKTESGKRGINSFFNWYFFTFTFAQMVSLTLIVYVQSNVSWAIGLEIPALLMLISCALFFMGSKIYVKVKATGSPMTSVAQVIVVAIKKRGLKQPEQPWLSLYNYIPPTSINSKLPYTDQFRFLDKAAVVIPEDQINTDGSPANPWRLCSMQQVEEVKCILRVLPIWVAAVFYHVIVVQQHTYSVFQAQQTDRRLGNTTFKIPAATYVVFMMVSMTLWIPIYDRIMVPFLQKLTGKEGGITMLQRMGIGIGISVITMLVSAFVEERRRTIALTKPAVGFQPRRGAISSMSGMFLVPQLALAGLAEAFTSIGQIEFYYKQFPENMRSIGGSIFYCGLAGSSYLTSLLITIVHKTTEGAATGNWLPEDLNKGRLDYFYYMIAGLEVLNFGYFLVCARWYKYKGIGPDTIEESGENAI</sequence>
<gene>
    <name evidence="1" type="ORF">OWV82_014472</name>
</gene>
<keyword evidence="2" id="KW-1185">Reference proteome</keyword>
<dbReference type="Proteomes" id="UP001164539">
    <property type="component" value="Chromosome 8"/>
</dbReference>
<reference evidence="1 2" key="1">
    <citation type="journal article" date="2023" name="Science">
        <title>Complex scaffold remodeling in plant triterpene biosynthesis.</title>
        <authorList>
            <person name="De La Pena R."/>
            <person name="Hodgson H."/>
            <person name="Liu J.C."/>
            <person name="Stephenson M.J."/>
            <person name="Martin A.C."/>
            <person name="Owen C."/>
            <person name="Harkess A."/>
            <person name="Leebens-Mack J."/>
            <person name="Jimenez L.E."/>
            <person name="Osbourn A."/>
            <person name="Sattely E.S."/>
        </authorList>
    </citation>
    <scope>NUCLEOTIDE SEQUENCE [LARGE SCALE GENOMIC DNA]</scope>
    <source>
        <strain evidence="2">cv. JPN11</strain>
        <tissue evidence="1">Leaf</tissue>
    </source>
</reference>
<accession>A0ACC1XMS0</accession>
<evidence type="ECO:0000313" key="1">
    <source>
        <dbReference type="EMBL" id="KAJ4712182.1"/>
    </source>
</evidence>
<evidence type="ECO:0000313" key="2">
    <source>
        <dbReference type="Proteomes" id="UP001164539"/>
    </source>
</evidence>